<dbReference type="AlphaFoldDB" id="C7G5Z7"/>
<comment type="caution">
    <text evidence="1">The sequence shown here is derived from an EMBL/GenBank/DDBJ whole genome shotgun (WGS) entry which is preliminary data.</text>
</comment>
<dbReference type="Proteomes" id="UP000004828">
    <property type="component" value="Unassembled WGS sequence"/>
</dbReference>
<proteinExistence type="predicted"/>
<accession>C7G5Z7</accession>
<dbReference type="HOGENOM" id="CLU_3295871_0_0_9"/>
<dbReference type="EMBL" id="ABYJ02000013">
    <property type="protein sequence ID" value="EEV02734.1"/>
    <property type="molecule type" value="Genomic_DNA"/>
</dbReference>
<sequence length="40" mass="4914">MTTGNHKKEYHEKRKMPEWCKKMCATPVFYMTHLFNAFFT</sequence>
<name>C7G5Z7_9FIRM</name>
<gene>
    <name evidence="1" type="ORF">ROSINTL182_05306</name>
</gene>
<protein>
    <submittedName>
        <fullName evidence="1">Uncharacterized protein</fullName>
    </submittedName>
</protein>
<evidence type="ECO:0000313" key="2">
    <source>
        <dbReference type="Proteomes" id="UP000004828"/>
    </source>
</evidence>
<organism evidence="1 2">
    <name type="scientific">Roseburia intestinalis L1-82</name>
    <dbReference type="NCBI Taxonomy" id="536231"/>
    <lineage>
        <taxon>Bacteria</taxon>
        <taxon>Bacillati</taxon>
        <taxon>Bacillota</taxon>
        <taxon>Clostridia</taxon>
        <taxon>Lachnospirales</taxon>
        <taxon>Lachnospiraceae</taxon>
        <taxon>Roseburia</taxon>
    </lineage>
</organism>
<reference evidence="1 2" key="1">
    <citation type="submission" date="2009-08" db="EMBL/GenBank/DDBJ databases">
        <authorList>
            <person name="Weinstock G."/>
            <person name="Sodergren E."/>
            <person name="Clifton S."/>
            <person name="Fulton L."/>
            <person name="Fulton B."/>
            <person name="Courtney L."/>
            <person name="Fronick C."/>
            <person name="Harrison M."/>
            <person name="Strong C."/>
            <person name="Farmer C."/>
            <person name="Delahaunty K."/>
            <person name="Markovic C."/>
            <person name="Hall O."/>
            <person name="Minx P."/>
            <person name="Tomlinson C."/>
            <person name="Mitreva M."/>
            <person name="Nelson J."/>
            <person name="Hou S."/>
            <person name="Wollam A."/>
            <person name="Pepin K.H."/>
            <person name="Johnson M."/>
            <person name="Bhonagiri V."/>
            <person name="Nash W.E."/>
            <person name="Warren W."/>
            <person name="Chinwalla A."/>
            <person name="Mardis E.R."/>
            <person name="Wilson R.K."/>
        </authorList>
    </citation>
    <scope>NUCLEOTIDE SEQUENCE [LARGE SCALE GENOMIC DNA]</scope>
    <source>
        <strain evidence="1 2">L1-82</strain>
    </source>
</reference>
<evidence type="ECO:0000313" key="1">
    <source>
        <dbReference type="EMBL" id="EEV02734.1"/>
    </source>
</evidence>